<dbReference type="HOGENOM" id="CLU_2898084_0_0_9"/>
<reference evidence="1 2" key="1">
    <citation type="submission" date="2008-12" db="EMBL/GenBank/DDBJ databases">
        <authorList>
            <person name="Fulton L."/>
            <person name="Clifton S."/>
            <person name="Fulton B."/>
            <person name="Xu J."/>
            <person name="Minx P."/>
            <person name="Pepin K.H."/>
            <person name="Johnson M."/>
            <person name="Bhonagiri V."/>
            <person name="Nash W.E."/>
            <person name="Mardis E.R."/>
            <person name="Wilson R.K."/>
        </authorList>
    </citation>
    <scope>NUCLEOTIDE SEQUENCE [LARGE SCALE GENOMIC DNA]</scope>
    <source>
        <strain evidence="1 2">DSM 12042</strain>
    </source>
</reference>
<organism evidence="1 2">
    <name type="scientific">Holdemania filiformis DSM 12042</name>
    <dbReference type="NCBI Taxonomy" id="545696"/>
    <lineage>
        <taxon>Bacteria</taxon>
        <taxon>Bacillati</taxon>
        <taxon>Bacillota</taxon>
        <taxon>Erysipelotrichia</taxon>
        <taxon>Erysipelotrichales</taxon>
        <taxon>Erysipelotrichaceae</taxon>
        <taxon>Holdemania</taxon>
    </lineage>
</organism>
<accession>B9Y6H1</accession>
<dbReference type="STRING" id="545696.HOLDEFILI_01403"/>
<dbReference type="EMBL" id="ACCF01000082">
    <property type="protein sequence ID" value="EEF68394.1"/>
    <property type="molecule type" value="Genomic_DNA"/>
</dbReference>
<dbReference type="AlphaFoldDB" id="B9Y6H1"/>
<evidence type="ECO:0000313" key="1">
    <source>
        <dbReference type="EMBL" id="EEF68394.1"/>
    </source>
</evidence>
<evidence type="ECO:0000313" key="2">
    <source>
        <dbReference type="Proteomes" id="UP000005950"/>
    </source>
</evidence>
<reference evidence="1 2" key="2">
    <citation type="submission" date="2009-02" db="EMBL/GenBank/DDBJ databases">
        <title>Draft genome sequence of Holdemania filiformis DSM 12042.</title>
        <authorList>
            <person name="Sudarsanam P."/>
            <person name="Ley R."/>
            <person name="Guruge J."/>
            <person name="Turnbaugh P.J."/>
            <person name="Mahowald M."/>
            <person name="Liep D."/>
            <person name="Gordon J."/>
        </authorList>
    </citation>
    <scope>NUCLEOTIDE SEQUENCE [LARGE SCALE GENOMIC DNA]</scope>
    <source>
        <strain evidence="1 2">DSM 12042</strain>
    </source>
</reference>
<comment type="caution">
    <text evidence="1">The sequence shown here is derived from an EMBL/GenBank/DDBJ whole genome shotgun (WGS) entry which is preliminary data.</text>
</comment>
<name>B9Y6H1_9FIRM</name>
<proteinExistence type="predicted"/>
<protein>
    <submittedName>
        <fullName evidence="1">Uncharacterized protein</fullName>
    </submittedName>
</protein>
<gene>
    <name evidence="1" type="ORF">HOLDEFILI_01403</name>
</gene>
<sequence length="62" mass="7017">MFAVAELNGDSNDRKTWAALNRGRRSAVFAERTGCRKFCYPLRFLAAAVFFLSSDGQLQRKT</sequence>
<dbReference type="Proteomes" id="UP000005950">
    <property type="component" value="Unassembled WGS sequence"/>
</dbReference>